<accession>A0A662Z011</accession>
<dbReference type="InterPro" id="IPR047157">
    <property type="entry name" value="PHRF1/Atg35"/>
</dbReference>
<dbReference type="AlphaFoldDB" id="A0A662Z011"/>
<gene>
    <name evidence="1" type="ORF">EOD39_5350</name>
</gene>
<dbReference type="Proteomes" id="UP000289886">
    <property type="component" value="Unassembled WGS sequence"/>
</dbReference>
<name>A0A662Z011_ACIRT</name>
<evidence type="ECO:0000313" key="1">
    <source>
        <dbReference type="EMBL" id="RXN01746.1"/>
    </source>
</evidence>
<keyword evidence="2" id="KW-1185">Reference proteome</keyword>
<dbReference type="PANTHER" id="PTHR12618">
    <property type="entry name" value="PHD AND RING FINGER DOMAIN-CONTAINING PROTEIN 1"/>
    <property type="match status" value="1"/>
</dbReference>
<sequence length="110" mass="12219">MGNCSSSQIYKGFYHNCAAVAVEEVSEEEVAALVADAVPTTSRLRTNTGRTRAIARTRQSERVRATVNRNRIRITQAQTAQVPNFERLCSPIHLCNVMNDILSIQHIGFS</sequence>
<dbReference type="PANTHER" id="PTHR12618:SF20">
    <property type="entry name" value="PHD AND RING FINGER DOMAIN-CONTAINING PROTEIN 1"/>
    <property type="match status" value="1"/>
</dbReference>
<comment type="caution">
    <text evidence="1">The sequence shown here is derived from an EMBL/GenBank/DDBJ whole genome shotgun (WGS) entry which is preliminary data.</text>
</comment>
<proteinExistence type="predicted"/>
<organism evidence="1 2">
    <name type="scientific">Acipenser ruthenus</name>
    <name type="common">Sterlet sturgeon</name>
    <dbReference type="NCBI Taxonomy" id="7906"/>
    <lineage>
        <taxon>Eukaryota</taxon>
        <taxon>Metazoa</taxon>
        <taxon>Chordata</taxon>
        <taxon>Craniata</taxon>
        <taxon>Vertebrata</taxon>
        <taxon>Euteleostomi</taxon>
        <taxon>Actinopterygii</taxon>
        <taxon>Chondrostei</taxon>
        <taxon>Acipenseriformes</taxon>
        <taxon>Acipenseridae</taxon>
        <taxon>Acipenser</taxon>
    </lineage>
</organism>
<evidence type="ECO:0000313" key="2">
    <source>
        <dbReference type="Proteomes" id="UP000289886"/>
    </source>
</evidence>
<protein>
    <submittedName>
        <fullName evidence="1">PHD and RING finger domain-containing protein 1</fullName>
    </submittedName>
</protein>
<reference evidence="1 2" key="1">
    <citation type="submission" date="2019-01" db="EMBL/GenBank/DDBJ databases">
        <title>Draft Genome and Complete Hox-Cluster Characterization of the Sterlet Sturgeon (Acipenser ruthenus).</title>
        <authorList>
            <person name="Wei Q."/>
        </authorList>
    </citation>
    <scope>NUCLEOTIDE SEQUENCE [LARGE SCALE GENOMIC DNA]</scope>
    <source>
        <strain evidence="1">WHYD16114868_AA</strain>
        <tissue evidence="1">Blood</tissue>
    </source>
</reference>
<dbReference type="EMBL" id="SCEB01000021">
    <property type="protein sequence ID" value="RXN01746.1"/>
    <property type="molecule type" value="Genomic_DNA"/>
</dbReference>